<proteinExistence type="predicted"/>
<dbReference type="InterPro" id="IPR047252">
    <property type="entry name" value="TP53BP1-like"/>
</dbReference>
<dbReference type="PANTHER" id="PTHR15321">
    <property type="entry name" value="TUMOR SUPPRESSOR P53-BINDING PROTEIN 1"/>
    <property type="match status" value="1"/>
</dbReference>
<dbReference type="STRING" id="45235.A0A2K3QDM8"/>
<keyword evidence="2" id="KW-0227">DNA damage</keyword>
<comment type="caution">
    <text evidence="6">The sequence shown here is derived from an EMBL/GenBank/DDBJ whole genome shotgun (WGS) entry which is preliminary data.</text>
</comment>
<feature type="region of interest" description="Disordered" evidence="4">
    <location>
        <begin position="329"/>
        <end position="398"/>
    </location>
</feature>
<evidence type="ECO:0000256" key="4">
    <source>
        <dbReference type="SAM" id="MobiDB-lite"/>
    </source>
</evidence>
<dbReference type="GO" id="GO:0045944">
    <property type="term" value="P:positive regulation of transcription by RNA polymerase II"/>
    <property type="evidence" value="ECO:0007669"/>
    <property type="project" value="TreeGrafter"/>
</dbReference>
<comment type="subcellular location">
    <subcellularLocation>
        <location evidence="1">Nucleus</location>
    </subcellularLocation>
</comment>
<dbReference type="GO" id="GO:0005634">
    <property type="term" value="C:nucleus"/>
    <property type="evidence" value="ECO:0007669"/>
    <property type="project" value="UniProtKB-SubCell"/>
</dbReference>
<name>A0A2K3QDM8_9HYPO</name>
<feature type="compositionally biased region" description="Polar residues" evidence="4">
    <location>
        <begin position="640"/>
        <end position="652"/>
    </location>
</feature>
<dbReference type="GO" id="GO:0000077">
    <property type="term" value="P:DNA damage checkpoint signaling"/>
    <property type="evidence" value="ECO:0007669"/>
    <property type="project" value="TreeGrafter"/>
</dbReference>
<dbReference type="PROSITE" id="PS50172">
    <property type="entry name" value="BRCT"/>
    <property type="match status" value="1"/>
</dbReference>
<feature type="region of interest" description="Disordered" evidence="4">
    <location>
        <begin position="105"/>
        <end position="149"/>
    </location>
</feature>
<evidence type="ECO:0000256" key="3">
    <source>
        <dbReference type="ARBA" id="ARBA00023242"/>
    </source>
</evidence>
<feature type="compositionally biased region" description="Basic residues" evidence="4">
    <location>
        <begin position="1067"/>
        <end position="1077"/>
    </location>
</feature>
<gene>
    <name evidence="6" type="ORF">TCAP_04418</name>
</gene>
<dbReference type="AlphaFoldDB" id="A0A2K3QDM8"/>
<dbReference type="OrthoDB" id="129353at2759"/>
<feature type="region of interest" description="Disordered" evidence="4">
    <location>
        <begin position="1050"/>
        <end position="1085"/>
    </location>
</feature>
<evidence type="ECO:0000313" key="6">
    <source>
        <dbReference type="EMBL" id="PNY25645.1"/>
    </source>
</evidence>
<feature type="region of interest" description="Disordered" evidence="4">
    <location>
        <begin position="434"/>
        <end position="572"/>
    </location>
</feature>
<organism evidence="6 7">
    <name type="scientific">Tolypocladium capitatum</name>
    <dbReference type="NCBI Taxonomy" id="45235"/>
    <lineage>
        <taxon>Eukaryota</taxon>
        <taxon>Fungi</taxon>
        <taxon>Dikarya</taxon>
        <taxon>Ascomycota</taxon>
        <taxon>Pezizomycotina</taxon>
        <taxon>Sordariomycetes</taxon>
        <taxon>Hypocreomycetidae</taxon>
        <taxon>Hypocreales</taxon>
        <taxon>Ophiocordycipitaceae</taxon>
        <taxon>Tolypocladium</taxon>
    </lineage>
</organism>
<feature type="compositionally biased region" description="Basic and acidic residues" evidence="4">
    <location>
        <begin position="444"/>
        <end position="456"/>
    </location>
</feature>
<feature type="region of interest" description="Disordered" evidence="4">
    <location>
        <begin position="403"/>
        <end position="422"/>
    </location>
</feature>
<dbReference type="InterPro" id="IPR036420">
    <property type="entry name" value="BRCT_dom_sf"/>
</dbReference>
<dbReference type="Pfam" id="PF00533">
    <property type="entry name" value="BRCT"/>
    <property type="match status" value="1"/>
</dbReference>
<feature type="domain" description="BRCT" evidence="5">
    <location>
        <begin position="819"/>
        <end position="942"/>
    </location>
</feature>
<feature type="compositionally biased region" description="Polar residues" evidence="4">
    <location>
        <begin position="726"/>
        <end position="750"/>
    </location>
</feature>
<protein>
    <submittedName>
        <fullName evidence="6">DNA repair protein crb2</fullName>
    </submittedName>
</protein>
<sequence>MTRPKSLVQAENMAPEGINESQDSQAIFDAHQARFGAGTSIARPANQRAEQQPGRLFAGTEATGVAEAGARIGDAEQTTDQAADDEAMIDAVNDIDLTRPKSFKQYAPSGLDDDRSVVKGMPPFDDPSSVQLRDAPLPPPNQEDRLPSVPVGAIAPTRRMDVSQQTPTQVNEDRDYTAFCDLLPSSPVGQLTQRNTVDELRTLQEGDTGAVDFGNVSDIPRPSSQISEDGGFDTTRGEWRAEARTSQLHSNAAYTPLKPHGVPPETPSLPKNPFGANPSVAVPLAGTQLFGQTQQLSSAVKVSPTLSWPSPNLFFFNSISPNFMATSPLKSRANVSSPTDMRSSSPQRLNEVPGTLLKGRAEAVAHEDSPADGRFSKEDLIPESPTLQAQRPPIGRQPLAHYEPMKQSQERKSNSDIQPLDLIFEDEDDGVVKTLERRKRAEKRRAQAREEMERVSFPRHSRRDSGEQPNRKKRRLHSIEESAAGDEGTGPSQVKDREAAVVRDPQMAPVPSLEAPPVESTKATPGEASIEVDQGEGTSDQHRTEAEPADEEMIPATSPVRPSSMGNLRSIPLASEPELPALVDGDIIHRKRADDMMETSSVPPFYRTRSARSRARRNPFLSASTSQGPPVEPGDKLGQAVSTLENPASTASIAHPSAVAEKTSRRQTGAQDYAEKQAQKEAPALTHSRCRGRKPRTPLQRRPSEPVMAPSSSLTTLSATPVPSSKTTPGTQESAASDQPGSVNMSSPGSDRNLRKRTLRTAARSESPQPMTRATKPSVRLDSDSTDEPHHSPPSTFDKGASYSKSGRCYRQRIGSTHRGRRLFEGMIFALSSQSDKPEQQRTRLESRIVQAGGFVLKDGFQELFEQSAIMNTANTTIEGDEFVKLVRTSVNCGFTALIADGHSRKPKYMQALALGLPCLGHQWIAACLNKGEIVDWEPYLLCAGSSAVLGNAIRSRILPPYSAVDARLADVIEHRRRLLQDQRILVVVDAKKGRGETKQQYMFLVQGLGPSAISRVSTAQQAREALREREEAGRPFDWLYIDKSTGTAESVLAPPRGSGSKEEEKKKKKKKKKKKQQQVAAEAPIRGDVRVLTDEVVIQSLILGRMVEREELRT</sequence>
<feature type="compositionally biased region" description="Low complexity" evidence="4">
    <location>
        <begin position="709"/>
        <end position="725"/>
    </location>
</feature>
<dbReference type="InterPro" id="IPR047249">
    <property type="entry name" value="BRCT_p53bp1-like_rpt1"/>
</dbReference>
<evidence type="ECO:0000256" key="2">
    <source>
        <dbReference type="ARBA" id="ARBA00022763"/>
    </source>
</evidence>
<dbReference type="Gene3D" id="3.40.50.10190">
    <property type="entry name" value="BRCT domain"/>
    <property type="match status" value="1"/>
</dbReference>
<dbReference type="EMBL" id="NRSZ01000698">
    <property type="protein sequence ID" value="PNY25645.1"/>
    <property type="molecule type" value="Genomic_DNA"/>
</dbReference>
<accession>A0A2K3QDM8</accession>
<keyword evidence="7" id="KW-1185">Reference proteome</keyword>
<dbReference type="InterPro" id="IPR001357">
    <property type="entry name" value="BRCT_dom"/>
</dbReference>
<dbReference type="CDD" id="cd17745">
    <property type="entry name" value="BRCT_p53bp1_rpt1"/>
    <property type="match status" value="1"/>
</dbReference>
<dbReference type="GO" id="GO:0042393">
    <property type="term" value="F:histone binding"/>
    <property type="evidence" value="ECO:0007669"/>
    <property type="project" value="TreeGrafter"/>
</dbReference>
<dbReference type="SUPFAM" id="SSF52113">
    <property type="entry name" value="BRCT domain"/>
    <property type="match status" value="1"/>
</dbReference>
<dbReference type="PANTHER" id="PTHR15321:SF3">
    <property type="entry name" value="TP53-BINDING PROTEIN 1"/>
    <property type="match status" value="1"/>
</dbReference>
<dbReference type="SMART" id="SM00292">
    <property type="entry name" value="BRCT"/>
    <property type="match status" value="1"/>
</dbReference>
<feature type="region of interest" description="Disordered" evidence="4">
    <location>
        <begin position="599"/>
        <end position="804"/>
    </location>
</feature>
<feature type="region of interest" description="Disordered" evidence="4">
    <location>
        <begin position="208"/>
        <end position="234"/>
    </location>
</feature>
<keyword evidence="3" id="KW-0539">Nucleus</keyword>
<feature type="compositionally biased region" description="Basic and acidic residues" evidence="4">
    <location>
        <begin position="359"/>
        <end position="380"/>
    </location>
</feature>
<reference evidence="6 7" key="1">
    <citation type="submission" date="2017-08" db="EMBL/GenBank/DDBJ databases">
        <title>Harnessing the power of phylogenomics to disentangle the directionality and signatures of interkingdom host jumping in the parasitic fungal genus Tolypocladium.</title>
        <authorList>
            <person name="Quandt C.A."/>
            <person name="Patterson W."/>
            <person name="Spatafora J.W."/>
        </authorList>
    </citation>
    <scope>NUCLEOTIDE SEQUENCE [LARGE SCALE GENOMIC DNA]</scope>
    <source>
        <strain evidence="6 7">CBS 113982</strain>
    </source>
</reference>
<evidence type="ECO:0000256" key="1">
    <source>
        <dbReference type="ARBA" id="ARBA00004123"/>
    </source>
</evidence>
<feature type="compositionally biased region" description="Basic and acidic residues" evidence="4">
    <location>
        <begin position="779"/>
        <end position="791"/>
    </location>
</feature>
<evidence type="ECO:0000259" key="5">
    <source>
        <dbReference type="PROSITE" id="PS50172"/>
    </source>
</evidence>
<feature type="compositionally biased region" description="Polar residues" evidence="4">
    <location>
        <begin position="329"/>
        <end position="348"/>
    </location>
</feature>
<evidence type="ECO:0000313" key="7">
    <source>
        <dbReference type="Proteomes" id="UP000236621"/>
    </source>
</evidence>
<dbReference type="Proteomes" id="UP000236621">
    <property type="component" value="Unassembled WGS sequence"/>
</dbReference>